<evidence type="ECO:0000313" key="3">
    <source>
        <dbReference type="Proteomes" id="UP000003027"/>
    </source>
</evidence>
<dbReference type="Pfam" id="PF16964">
    <property type="entry name" value="TadF"/>
    <property type="match status" value="1"/>
</dbReference>
<evidence type="ECO:0000313" key="2">
    <source>
        <dbReference type="EMBL" id="EEQ11061.1"/>
    </source>
</evidence>
<organism evidence="2 3">
    <name type="scientific">Yersinia mollaretii (strain ATCC 43969 / DSM 18520 / CIP 103324 / CNY 7263 / WAIP 204)</name>
    <dbReference type="NCBI Taxonomy" id="349967"/>
    <lineage>
        <taxon>Bacteria</taxon>
        <taxon>Pseudomonadati</taxon>
        <taxon>Pseudomonadota</taxon>
        <taxon>Gammaproteobacteria</taxon>
        <taxon>Enterobacterales</taxon>
        <taxon>Yersiniaceae</taxon>
        <taxon>Yersinia</taxon>
    </lineage>
</organism>
<accession>A0ABM9YAY4</accession>
<name>A0ABM9YAY4_YERMW</name>
<reference evidence="2" key="1">
    <citation type="submission" date="2008-12" db="EMBL/GenBank/DDBJ databases">
        <title>Annotation of the Yersinia mollaretii ATCC 43969 genome.</title>
        <authorList>
            <person name="Read T.D."/>
            <person name="Akmal A."/>
            <person name="Bishop-Lilly K."/>
            <person name="Chen P.E."/>
            <person name="Cook C."/>
            <person name="Kiley M.P."/>
            <person name="Lentz S."/>
            <person name="Mateczun A."/>
            <person name="Nagarajan N."/>
            <person name="Nolan N."/>
            <person name="Osborne B.I."/>
            <person name="Pop M."/>
            <person name="Sozhamannan S."/>
            <person name="Stewart A.C."/>
            <person name="Sulakvelidze A."/>
            <person name="Thomason B."/>
            <person name="Willner K."/>
            <person name="Zwick M.E."/>
        </authorList>
    </citation>
    <scope>NUCLEOTIDE SEQUENCE [LARGE SCALE GENOMIC DNA]</scope>
    <source>
        <strain evidence="2">ATCC 43969</strain>
    </source>
</reference>
<gene>
    <name evidence="2" type="ORF">ymoll0001_34020</name>
</gene>
<keyword evidence="3" id="KW-1185">Reference proteome</keyword>
<comment type="caution">
    <text evidence="2">The sequence shown here is derived from an EMBL/GenBank/DDBJ whole genome shotgun (WGS) entry which is preliminary data.</text>
</comment>
<evidence type="ECO:0000256" key="1">
    <source>
        <dbReference type="SAM" id="MobiDB-lite"/>
    </source>
</evidence>
<protein>
    <submittedName>
        <fullName evidence="2">Tight adherance operon protein</fullName>
    </submittedName>
</protein>
<proteinExistence type="predicted"/>
<sequence length="90" mass="9932">MKIESLSFANATGLKEPDTHNSPEYYSGSCKPTRSLKDMAQLSPYSNSGQWVPLYQVTLCLLPTASWYNTLFNQGGNSIPIKSSAVTIER</sequence>
<dbReference type="Proteomes" id="UP000003027">
    <property type="component" value="Unassembled WGS sequence"/>
</dbReference>
<dbReference type="EMBL" id="AALD02000012">
    <property type="protein sequence ID" value="EEQ11061.1"/>
    <property type="molecule type" value="Genomic_DNA"/>
</dbReference>
<feature type="region of interest" description="Disordered" evidence="1">
    <location>
        <begin position="1"/>
        <end position="29"/>
    </location>
</feature>
<dbReference type="InterPro" id="IPR031582">
    <property type="entry name" value="TadF"/>
</dbReference>